<proteinExistence type="predicted"/>
<evidence type="ECO:0000313" key="2">
    <source>
        <dbReference type="EMBL" id="KAF8487036.1"/>
    </source>
</evidence>
<comment type="caution">
    <text evidence="2">The sequence shown here is derived from an EMBL/GenBank/DDBJ whole genome shotgun (WGS) entry which is preliminary data.</text>
</comment>
<sequence>MDSFPAPQDPQSAPSSYLRPIPGQLRGHSCVVRDAMFPPANAAGNRRPVQDREDIPPPVENIAGQGQPQDLRYIDMGYYDVANDHRPLHEHRNHAINNRAGVALDVPAQGEAVPPAPIDIFDGPARDAAAGPAPAFLNEWPPQDPVPNVPANEVLRQLAILYLREPNSQVAVLRMEPSHAHGVRVFITLELGNL</sequence>
<name>A0A9P5N645_9AGAM</name>
<protein>
    <submittedName>
        <fullName evidence="2">Uncharacterized protein</fullName>
    </submittedName>
</protein>
<dbReference type="Proteomes" id="UP000759537">
    <property type="component" value="Unassembled WGS sequence"/>
</dbReference>
<dbReference type="AlphaFoldDB" id="A0A9P5N645"/>
<dbReference type="EMBL" id="WHVB01000001">
    <property type="protein sequence ID" value="KAF8487036.1"/>
    <property type="molecule type" value="Genomic_DNA"/>
</dbReference>
<evidence type="ECO:0000256" key="1">
    <source>
        <dbReference type="SAM" id="MobiDB-lite"/>
    </source>
</evidence>
<keyword evidence="3" id="KW-1185">Reference proteome</keyword>
<reference evidence="2" key="2">
    <citation type="journal article" date="2020" name="Nat. Commun.">
        <title>Large-scale genome sequencing of mycorrhizal fungi provides insights into the early evolution of symbiotic traits.</title>
        <authorList>
            <person name="Miyauchi S."/>
            <person name="Kiss E."/>
            <person name="Kuo A."/>
            <person name="Drula E."/>
            <person name="Kohler A."/>
            <person name="Sanchez-Garcia M."/>
            <person name="Morin E."/>
            <person name="Andreopoulos B."/>
            <person name="Barry K.W."/>
            <person name="Bonito G."/>
            <person name="Buee M."/>
            <person name="Carver A."/>
            <person name="Chen C."/>
            <person name="Cichocki N."/>
            <person name="Clum A."/>
            <person name="Culley D."/>
            <person name="Crous P.W."/>
            <person name="Fauchery L."/>
            <person name="Girlanda M."/>
            <person name="Hayes R.D."/>
            <person name="Keri Z."/>
            <person name="LaButti K."/>
            <person name="Lipzen A."/>
            <person name="Lombard V."/>
            <person name="Magnuson J."/>
            <person name="Maillard F."/>
            <person name="Murat C."/>
            <person name="Nolan M."/>
            <person name="Ohm R.A."/>
            <person name="Pangilinan J."/>
            <person name="Pereira M.F."/>
            <person name="Perotto S."/>
            <person name="Peter M."/>
            <person name="Pfister S."/>
            <person name="Riley R."/>
            <person name="Sitrit Y."/>
            <person name="Stielow J.B."/>
            <person name="Szollosi G."/>
            <person name="Zifcakova L."/>
            <person name="Stursova M."/>
            <person name="Spatafora J.W."/>
            <person name="Tedersoo L."/>
            <person name="Vaario L.M."/>
            <person name="Yamada A."/>
            <person name="Yan M."/>
            <person name="Wang P."/>
            <person name="Xu J."/>
            <person name="Bruns T."/>
            <person name="Baldrian P."/>
            <person name="Vilgalys R."/>
            <person name="Dunand C."/>
            <person name="Henrissat B."/>
            <person name="Grigoriev I.V."/>
            <person name="Hibbett D."/>
            <person name="Nagy L.G."/>
            <person name="Martin F.M."/>
        </authorList>
    </citation>
    <scope>NUCLEOTIDE SEQUENCE</scope>
    <source>
        <strain evidence="2">Prilba</strain>
    </source>
</reference>
<dbReference type="OrthoDB" id="3244557at2759"/>
<gene>
    <name evidence="2" type="ORF">DFH94DRAFT_11681</name>
</gene>
<evidence type="ECO:0000313" key="3">
    <source>
        <dbReference type="Proteomes" id="UP000759537"/>
    </source>
</evidence>
<organism evidence="2 3">
    <name type="scientific">Russula ochroleuca</name>
    <dbReference type="NCBI Taxonomy" id="152965"/>
    <lineage>
        <taxon>Eukaryota</taxon>
        <taxon>Fungi</taxon>
        <taxon>Dikarya</taxon>
        <taxon>Basidiomycota</taxon>
        <taxon>Agaricomycotina</taxon>
        <taxon>Agaricomycetes</taxon>
        <taxon>Russulales</taxon>
        <taxon>Russulaceae</taxon>
        <taxon>Russula</taxon>
    </lineage>
</organism>
<reference evidence="2" key="1">
    <citation type="submission" date="2019-10" db="EMBL/GenBank/DDBJ databases">
        <authorList>
            <consortium name="DOE Joint Genome Institute"/>
            <person name="Kuo A."/>
            <person name="Miyauchi S."/>
            <person name="Kiss E."/>
            <person name="Drula E."/>
            <person name="Kohler A."/>
            <person name="Sanchez-Garcia M."/>
            <person name="Andreopoulos B."/>
            <person name="Barry K.W."/>
            <person name="Bonito G."/>
            <person name="Buee M."/>
            <person name="Carver A."/>
            <person name="Chen C."/>
            <person name="Cichocki N."/>
            <person name="Clum A."/>
            <person name="Culley D."/>
            <person name="Crous P.W."/>
            <person name="Fauchery L."/>
            <person name="Girlanda M."/>
            <person name="Hayes R."/>
            <person name="Keri Z."/>
            <person name="LaButti K."/>
            <person name="Lipzen A."/>
            <person name="Lombard V."/>
            <person name="Magnuson J."/>
            <person name="Maillard F."/>
            <person name="Morin E."/>
            <person name="Murat C."/>
            <person name="Nolan M."/>
            <person name="Ohm R."/>
            <person name="Pangilinan J."/>
            <person name="Pereira M."/>
            <person name="Perotto S."/>
            <person name="Peter M."/>
            <person name="Riley R."/>
            <person name="Sitrit Y."/>
            <person name="Stielow B."/>
            <person name="Szollosi G."/>
            <person name="Zifcakova L."/>
            <person name="Stursova M."/>
            <person name="Spatafora J.W."/>
            <person name="Tedersoo L."/>
            <person name="Vaario L.-M."/>
            <person name="Yamada A."/>
            <person name="Yan M."/>
            <person name="Wang P."/>
            <person name="Xu J."/>
            <person name="Bruns T."/>
            <person name="Baldrian P."/>
            <person name="Vilgalys R."/>
            <person name="Henrissat B."/>
            <person name="Grigoriev I.V."/>
            <person name="Hibbett D."/>
            <person name="Nagy L.G."/>
            <person name="Martin F.M."/>
        </authorList>
    </citation>
    <scope>NUCLEOTIDE SEQUENCE</scope>
    <source>
        <strain evidence="2">Prilba</strain>
    </source>
</reference>
<feature type="compositionally biased region" description="Low complexity" evidence="1">
    <location>
        <begin position="1"/>
        <end position="16"/>
    </location>
</feature>
<accession>A0A9P5N645</accession>
<feature type="region of interest" description="Disordered" evidence="1">
    <location>
        <begin position="1"/>
        <end position="22"/>
    </location>
</feature>